<dbReference type="InterPro" id="IPR001179">
    <property type="entry name" value="PPIase_FKBP_dom"/>
</dbReference>
<dbReference type="InterPro" id="IPR046357">
    <property type="entry name" value="PPIase_dom_sf"/>
</dbReference>
<dbReference type="GO" id="GO:0003755">
    <property type="term" value="F:peptidyl-prolyl cis-trans isomerase activity"/>
    <property type="evidence" value="ECO:0007669"/>
    <property type="project" value="UniProtKB-UniRule"/>
</dbReference>
<dbReference type="InterPro" id="IPR000774">
    <property type="entry name" value="PPIase_FKBP_N"/>
</dbReference>
<dbReference type="OrthoDB" id="9812109at2"/>
<evidence type="ECO:0000256" key="2">
    <source>
        <dbReference type="ARBA" id="ARBA00006577"/>
    </source>
</evidence>
<name>Q3A7U1_SYNC1</name>
<proteinExistence type="inferred from homology"/>
<evidence type="ECO:0000313" key="11">
    <source>
        <dbReference type="Proteomes" id="UP000002534"/>
    </source>
</evidence>
<evidence type="ECO:0000256" key="3">
    <source>
        <dbReference type="ARBA" id="ARBA00022729"/>
    </source>
</evidence>
<dbReference type="Pfam" id="PF01346">
    <property type="entry name" value="FKBP_N"/>
    <property type="match status" value="1"/>
</dbReference>
<feature type="signal peptide" evidence="8">
    <location>
        <begin position="1"/>
        <end position="21"/>
    </location>
</feature>
<dbReference type="SUPFAM" id="SSF54534">
    <property type="entry name" value="FKBP-like"/>
    <property type="match status" value="1"/>
</dbReference>
<dbReference type="Gene3D" id="1.10.287.460">
    <property type="entry name" value="Peptidyl-prolyl cis-trans isomerase, FKBP-type, N-terminal domain"/>
    <property type="match status" value="1"/>
</dbReference>
<dbReference type="FunFam" id="3.10.50.40:FF:000045">
    <property type="entry name" value="Peptidyl-prolyl cis-trans isomerase"/>
    <property type="match status" value="1"/>
</dbReference>
<dbReference type="Gene3D" id="3.10.50.40">
    <property type="match status" value="1"/>
</dbReference>
<dbReference type="STRING" id="338963.Pcar_0293"/>
<dbReference type="RefSeq" id="WP_011339965.1">
    <property type="nucleotide sequence ID" value="NC_007498.2"/>
</dbReference>
<keyword evidence="5 6" id="KW-0413">Isomerase</keyword>
<keyword evidence="3 8" id="KW-0732">Signal</keyword>
<evidence type="ECO:0000256" key="1">
    <source>
        <dbReference type="ARBA" id="ARBA00000971"/>
    </source>
</evidence>
<evidence type="ECO:0000256" key="5">
    <source>
        <dbReference type="ARBA" id="ARBA00023235"/>
    </source>
</evidence>
<reference evidence="10 11" key="2">
    <citation type="journal article" date="2012" name="BMC Genomics">
        <title>The genome of Pelobacter carbinolicus reveals surprising metabolic capabilities and physiological features.</title>
        <authorList>
            <person name="Aklujkar M."/>
            <person name="Haveman S.A."/>
            <person name="Didonato R.Jr."/>
            <person name="Chertkov O."/>
            <person name="Han C.S."/>
            <person name="Land M.L."/>
            <person name="Brown P."/>
            <person name="Lovley D.R."/>
        </authorList>
    </citation>
    <scope>NUCLEOTIDE SEQUENCE [LARGE SCALE GENOMIC DNA]</scope>
    <source>
        <strain evidence="11">DSM 2380 / NBRC 103641 / GraBd1</strain>
    </source>
</reference>
<sequence>MKKCFSVMLMMLISISLTACKKELKTPEEKLGYVLGADVGKSYKTFKENEVNFDEEAFFKGFTDGMNDSELLLTADEIKAVQVEAITKLKKNLELKKASEAEKNLKEGAQFLVENSEKEGVVVTKSGLQYQVLTKGDGPVPVATDTVKVHYVGKLLDGTEFDSSYTRGKPAEFRVGGVIKGWSEALQMMPTGSKWKLFIPSELAYGARGAGQKIGPNATLVFEVELLEIVK</sequence>
<protein>
    <recommendedName>
        <fullName evidence="7">Peptidyl-prolyl cis-trans isomerase</fullName>
        <ecNumber evidence="7">5.2.1.8</ecNumber>
    </recommendedName>
</protein>
<evidence type="ECO:0000313" key="10">
    <source>
        <dbReference type="EMBL" id="ABA87553.1"/>
    </source>
</evidence>
<evidence type="ECO:0000256" key="4">
    <source>
        <dbReference type="ARBA" id="ARBA00023110"/>
    </source>
</evidence>
<comment type="similarity">
    <text evidence="2 7">Belongs to the FKBP-type PPIase family.</text>
</comment>
<dbReference type="InterPro" id="IPR036944">
    <property type="entry name" value="PPIase_FKBP_N_sf"/>
</dbReference>
<dbReference type="AlphaFoldDB" id="Q3A7U1"/>
<evidence type="ECO:0000256" key="7">
    <source>
        <dbReference type="RuleBase" id="RU003915"/>
    </source>
</evidence>
<dbReference type="EMBL" id="CP000142">
    <property type="protein sequence ID" value="ABA87553.1"/>
    <property type="molecule type" value="Genomic_DNA"/>
</dbReference>
<comment type="catalytic activity">
    <reaction evidence="1 6 7">
        <text>[protein]-peptidylproline (omega=180) = [protein]-peptidylproline (omega=0)</text>
        <dbReference type="Rhea" id="RHEA:16237"/>
        <dbReference type="Rhea" id="RHEA-COMP:10747"/>
        <dbReference type="Rhea" id="RHEA-COMP:10748"/>
        <dbReference type="ChEBI" id="CHEBI:83833"/>
        <dbReference type="ChEBI" id="CHEBI:83834"/>
        <dbReference type="EC" id="5.2.1.8"/>
    </reaction>
</comment>
<dbReference type="PROSITE" id="PS51257">
    <property type="entry name" value="PROKAR_LIPOPROTEIN"/>
    <property type="match status" value="1"/>
</dbReference>
<feature type="chain" id="PRO_5004223569" description="Peptidyl-prolyl cis-trans isomerase" evidence="8">
    <location>
        <begin position="22"/>
        <end position="231"/>
    </location>
</feature>
<dbReference type="eggNOG" id="COG0545">
    <property type="taxonomic scope" value="Bacteria"/>
</dbReference>
<dbReference type="GO" id="GO:0006457">
    <property type="term" value="P:protein folding"/>
    <property type="evidence" value="ECO:0007669"/>
    <property type="project" value="InterPro"/>
</dbReference>
<evidence type="ECO:0000256" key="6">
    <source>
        <dbReference type="PROSITE-ProRule" id="PRU00277"/>
    </source>
</evidence>
<dbReference type="KEGG" id="pca:Pcar_0293"/>
<keyword evidence="11" id="KW-1185">Reference proteome</keyword>
<reference evidence="11" key="1">
    <citation type="submission" date="2005-10" db="EMBL/GenBank/DDBJ databases">
        <title>Complete sequence of Pelobacter carbinolicus DSM 2380.</title>
        <authorList>
            <person name="Copeland A."/>
            <person name="Lucas S."/>
            <person name="Lapidus A."/>
            <person name="Barry K."/>
            <person name="Detter J.C."/>
            <person name="Glavina T."/>
            <person name="Hammon N."/>
            <person name="Israni S."/>
            <person name="Pitluck S."/>
            <person name="Chertkov O."/>
            <person name="Schmutz J."/>
            <person name="Larimer F."/>
            <person name="Land M."/>
            <person name="Kyrpides N."/>
            <person name="Ivanova N."/>
            <person name="Richardson P."/>
        </authorList>
    </citation>
    <scope>NUCLEOTIDE SEQUENCE [LARGE SCALE GENOMIC DNA]</scope>
    <source>
        <strain evidence="11">DSM 2380 / NBRC 103641 / GraBd1</strain>
    </source>
</reference>
<dbReference type="PANTHER" id="PTHR43811">
    <property type="entry name" value="FKBP-TYPE PEPTIDYL-PROLYL CIS-TRANS ISOMERASE FKPA"/>
    <property type="match status" value="1"/>
</dbReference>
<accession>Q3A7U1</accession>
<feature type="domain" description="PPIase FKBP-type" evidence="9">
    <location>
        <begin position="144"/>
        <end position="230"/>
    </location>
</feature>
<dbReference type="PROSITE" id="PS50059">
    <property type="entry name" value="FKBP_PPIASE"/>
    <property type="match status" value="1"/>
</dbReference>
<organism evidence="10 11">
    <name type="scientific">Syntrophotalea carbinolica (strain DSM 2380 / NBRC 103641 / GraBd1)</name>
    <name type="common">Pelobacter carbinolicus</name>
    <dbReference type="NCBI Taxonomy" id="338963"/>
    <lineage>
        <taxon>Bacteria</taxon>
        <taxon>Pseudomonadati</taxon>
        <taxon>Thermodesulfobacteriota</taxon>
        <taxon>Desulfuromonadia</taxon>
        <taxon>Desulfuromonadales</taxon>
        <taxon>Syntrophotaleaceae</taxon>
        <taxon>Syntrophotalea</taxon>
    </lineage>
</organism>
<evidence type="ECO:0000256" key="8">
    <source>
        <dbReference type="SAM" id="SignalP"/>
    </source>
</evidence>
<dbReference type="PANTHER" id="PTHR43811:SF23">
    <property type="entry name" value="FKBP-TYPE 22 KDA PEPTIDYL-PROLYL CIS-TRANS ISOMERASE"/>
    <property type="match status" value="1"/>
</dbReference>
<dbReference type="Proteomes" id="UP000002534">
    <property type="component" value="Chromosome"/>
</dbReference>
<evidence type="ECO:0000259" key="9">
    <source>
        <dbReference type="PROSITE" id="PS50059"/>
    </source>
</evidence>
<dbReference type="EC" id="5.2.1.8" evidence="7"/>
<gene>
    <name evidence="10" type="ordered locus">Pcar_0293</name>
</gene>
<keyword evidence="4 6" id="KW-0697">Rotamase</keyword>
<dbReference type="HOGENOM" id="CLU_013615_0_1_7"/>
<dbReference type="Pfam" id="PF00254">
    <property type="entry name" value="FKBP_C"/>
    <property type="match status" value="1"/>
</dbReference>